<reference evidence="5" key="2">
    <citation type="submission" date="2020-09" db="EMBL/GenBank/DDBJ databases">
        <authorList>
            <person name="Sun Q."/>
            <person name="Zhou Y."/>
        </authorList>
    </citation>
    <scope>NUCLEOTIDE SEQUENCE</scope>
    <source>
        <strain evidence="5">CGMCC 1.12813</strain>
    </source>
</reference>
<dbReference type="PANTHER" id="PTHR44196">
    <property type="entry name" value="DEHYDROGENASE/REDUCTASE SDR FAMILY MEMBER 7B"/>
    <property type="match status" value="1"/>
</dbReference>
<dbReference type="PRINTS" id="PR00081">
    <property type="entry name" value="GDHRDH"/>
</dbReference>
<feature type="region of interest" description="Disordered" evidence="4">
    <location>
        <begin position="266"/>
        <end position="307"/>
    </location>
</feature>
<evidence type="ECO:0000256" key="1">
    <source>
        <dbReference type="ARBA" id="ARBA00006484"/>
    </source>
</evidence>
<comment type="caution">
    <text evidence="5">The sequence shown here is derived from an EMBL/GenBank/DDBJ whole genome shotgun (WGS) entry which is preliminary data.</text>
</comment>
<keyword evidence="2" id="KW-0560">Oxidoreductase</keyword>
<evidence type="ECO:0000313" key="6">
    <source>
        <dbReference type="Proteomes" id="UP000606922"/>
    </source>
</evidence>
<reference evidence="5" key="1">
    <citation type="journal article" date="2014" name="Int. J. Syst. Evol. Microbiol.">
        <title>Complete genome sequence of Corynebacterium casei LMG S-19264T (=DSM 44701T), isolated from a smear-ripened cheese.</title>
        <authorList>
            <consortium name="US DOE Joint Genome Institute (JGI-PGF)"/>
            <person name="Walter F."/>
            <person name="Albersmeier A."/>
            <person name="Kalinowski J."/>
            <person name="Ruckert C."/>
        </authorList>
    </citation>
    <scope>NUCLEOTIDE SEQUENCE</scope>
    <source>
        <strain evidence="5">CGMCC 1.12813</strain>
    </source>
</reference>
<dbReference type="PRINTS" id="PR00080">
    <property type="entry name" value="SDRFAMILY"/>
</dbReference>
<dbReference type="Proteomes" id="UP000606922">
    <property type="component" value="Unassembled WGS sequence"/>
</dbReference>
<dbReference type="GO" id="GO:0016020">
    <property type="term" value="C:membrane"/>
    <property type="evidence" value="ECO:0007669"/>
    <property type="project" value="TreeGrafter"/>
</dbReference>
<dbReference type="GO" id="GO:0016491">
    <property type="term" value="F:oxidoreductase activity"/>
    <property type="evidence" value="ECO:0007669"/>
    <property type="project" value="UniProtKB-KW"/>
</dbReference>
<protein>
    <submittedName>
        <fullName evidence="5">Oxidoreductase</fullName>
    </submittedName>
</protein>
<organism evidence="5 6">
    <name type="scientific">Conyzicola nivalis</name>
    <dbReference type="NCBI Taxonomy" id="1477021"/>
    <lineage>
        <taxon>Bacteria</taxon>
        <taxon>Bacillati</taxon>
        <taxon>Actinomycetota</taxon>
        <taxon>Actinomycetes</taxon>
        <taxon>Micrococcales</taxon>
        <taxon>Microbacteriaceae</taxon>
        <taxon>Conyzicola</taxon>
    </lineage>
</organism>
<comment type="similarity">
    <text evidence="1 3">Belongs to the short-chain dehydrogenases/reductases (SDR) family.</text>
</comment>
<accession>A0A916SK33</accession>
<dbReference type="AlphaFoldDB" id="A0A916SK33"/>
<evidence type="ECO:0000256" key="2">
    <source>
        <dbReference type="ARBA" id="ARBA00023002"/>
    </source>
</evidence>
<name>A0A916SK33_9MICO</name>
<dbReference type="InterPro" id="IPR002347">
    <property type="entry name" value="SDR_fam"/>
</dbReference>
<dbReference type="InterPro" id="IPR036291">
    <property type="entry name" value="NAD(P)-bd_dom_sf"/>
</dbReference>
<feature type="compositionally biased region" description="Basic and acidic residues" evidence="4">
    <location>
        <begin position="295"/>
        <end position="307"/>
    </location>
</feature>
<proteinExistence type="inferred from homology"/>
<sequence length="307" mass="32107">MSKDQNLAGKTIVVAGASSGFGRGAAQKLAELGANVVVAARRGDVLDEFVAQIAAQGGTAVAVPTDVSDAAAVARLASTAIERFGRIDVWVNNVGIGALGLFWDIPVEDHARVVDVNLNGLIYGAHAALTHFLAVGGGVLVNVGSVDSEVPLAYQASYAASKAAVLSLSRTLNEELRLVGKHDTIKVGTIMPWAVDTPWWTHAANYTGHAPRMAAMDDPSIVVDAIVAACTNPKEEEPVGPKARASDVSHHLFPDLTERLSAKVADAEVDRGSRAANTTGSIHRPTPEGTTVDGGIRERMKREDAAR</sequence>
<dbReference type="RefSeq" id="WP_188510225.1">
    <property type="nucleotide sequence ID" value="NZ_BMGB01000001.1"/>
</dbReference>
<gene>
    <name evidence="5" type="ORF">GCM10010979_17210</name>
</gene>
<keyword evidence="6" id="KW-1185">Reference proteome</keyword>
<dbReference type="Gene3D" id="3.40.50.720">
    <property type="entry name" value="NAD(P)-binding Rossmann-like Domain"/>
    <property type="match status" value="1"/>
</dbReference>
<evidence type="ECO:0000256" key="4">
    <source>
        <dbReference type="SAM" id="MobiDB-lite"/>
    </source>
</evidence>
<dbReference type="EMBL" id="BMGB01000001">
    <property type="protein sequence ID" value="GGB03129.1"/>
    <property type="molecule type" value="Genomic_DNA"/>
</dbReference>
<evidence type="ECO:0000256" key="3">
    <source>
        <dbReference type="RuleBase" id="RU000363"/>
    </source>
</evidence>
<dbReference type="SUPFAM" id="SSF51735">
    <property type="entry name" value="NAD(P)-binding Rossmann-fold domains"/>
    <property type="match status" value="1"/>
</dbReference>
<dbReference type="Pfam" id="PF00106">
    <property type="entry name" value="adh_short"/>
    <property type="match status" value="1"/>
</dbReference>
<dbReference type="PANTHER" id="PTHR44196:SF1">
    <property type="entry name" value="DEHYDROGENASE_REDUCTASE SDR FAMILY MEMBER 7B"/>
    <property type="match status" value="1"/>
</dbReference>
<evidence type="ECO:0000313" key="5">
    <source>
        <dbReference type="EMBL" id="GGB03129.1"/>
    </source>
</evidence>